<dbReference type="SUPFAM" id="SSF56091">
    <property type="entry name" value="DNA ligase/mRNA capping enzyme, catalytic domain"/>
    <property type="match status" value="1"/>
</dbReference>
<protein>
    <submittedName>
        <fullName evidence="16">Uncharacterized protein</fullName>
    </submittedName>
</protein>
<evidence type="ECO:0000256" key="1">
    <source>
        <dbReference type="ARBA" id="ARBA00004123"/>
    </source>
</evidence>
<evidence type="ECO:0000256" key="7">
    <source>
        <dbReference type="ARBA" id="ARBA00023042"/>
    </source>
</evidence>
<dbReference type="InterPro" id="IPR037009">
    <property type="entry name" value="mRNA_triPase_Cet1_sf"/>
</dbReference>
<feature type="region of interest" description="Disordered" evidence="12">
    <location>
        <begin position="1"/>
        <end position="34"/>
    </location>
</feature>
<accession>A0A151Z6I9</accession>
<dbReference type="Gene3D" id="3.30.470.30">
    <property type="entry name" value="DNA ligase/mRNA capping enzyme"/>
    <property type="match status" value="1"/>
</dbReference>
<keyword evidence="7" id="KW-0506">mRNA capping</keyword>
<evidence type="ECO:0000313" key="16">
    <source>
        <dbReference type="EMBL" id="KYQ89570.1"/>
    </source>
</evidence>
<evidence type="ECO:0000256" key="10">
    <source>
        <dbReference type="ARBA" id="ARBA00044624"/>
    </source>
</evidence>
<dbReference type="GO" id="GO:0004484">
    <property type="term" value="F:mRNA guanylyltransferase activity"/>
    <property type="evidence" value="ECO:0007669"/>
    <property type="project" value="UniProtKB-EC"/>
</dbReference>
<comment type="subcellular location">
    <subcellularLocation>
        <location evidence="1">Nucleus</location>
    </subcellularLocation>
</comment>
<keyword evidence="2" id="KW-0507">mRNA processing</keyword>
<evidence type="ECO:0000313" key="17">
    <source>
        <dbReference type="Proteomes" id="UP000076078"/>
    </source>
</evidence>
<evidence type="ECO:0000256" key="2">
    <source>
        <dbReference type="ARBA" id="ARBA00022664"/>
    </source>
</evidence>
<keyword evidence="5" id="KW-0547">Nucleotide-binding</keyword>
<evidence type="ECO:0000256" key="5">
    <source>
        <dbReference type="ARBA" id="ARBA00022741"/>
    </source>
</evidence>
<dbReference type="GO" id="GO:0005634">
    <property type="term" value="C:nucleus"/>
    <property type="evidence" value="ECO:0007669"/>
    <property type="project" value="UniProtKB-SubCell"/>
</dbReference>
<dbReference type="AlphaFoldDB" id="A0A151Z6I9"/>
<comment type="catalytic activity">
    <reaction evidence="10">
        <text>a 5'-end diphospho-ribonucleoside in mRNA + GTP + H(+) = a 5'-end (5'-triphosphoguanosine)-ribonucleoside in mRNA + diphosphate</text>
        <dbReference type="Rhea" id="RHEA:67012"/>
        <dbReference type="Rhea" id="RHEA-COMP:17165"/>
        <dbReference type="Rhea" id="RHEA-COMP:17166"/>
        <dbReference type="ChEBI" id="CHEBI:15378"/>
        <dbReference type="ChEBI" id="CHEBI:33019"/>
        <dbReference type="ChEBI" id="CHEBI:37565"/>
        <dbReference type="ChEBI" id="CHEBI:167616"/>
        <dbReference type="ChEBI" id="CHEBI:167617"/>
        <dbReference type="EC" id="2.7.7.50"/>
    </reaction>
    <physiologicalReaction direction="left-to-right" evidence="10">
        <dbReference type="Rhea" id="RHEA:67013"/>
    </physiologicalReaction>
</comment>
<evidence type="ECO:0000256" key="12">
    <source>
        <dbReference type="SAM" id="MobiDB-lite"/>
    </source>
</evidence>
<feature type="domain" description="mRNA capping enzyme adenylation" evidence="13">
    <location>
        <begin position="312"/>
        <end position="499"/>
    </location>
</feature>
<dbReference type="GO" id="GO:0004651">
    <property type="term" value="F:polynucleotide 5'-phosphatase activity"/>
    <property type="evidence" value="ECO:0007669"/>
    <property type="project" value="InterPro"/>
</dbReference>
<dbReference type="GO" id="GO:0005525">
    <property type="term" value="F:GTP binding"/>
    <property type="evidence" value="ECO:0007669"/>
    <property type="project" value="UniProtKB-KW"/>
</dbReference>
<keyword evidence="4" id="KW-0548">Nucleotidyltransferase</keyword>
<dbReference type="Gene3D" id="2.40.50.140">
    <property type="entry name" value="Nucleic acid-binding proteins"/>
    <property type="match status" value="1"/>
</dbReference>
<keyword evidence="3" id="KW-0808">Transferase</keyword>
<dbReference type="GO" id="GO:0140818">
    <property type="term" value="F:mRNA 5'-triphosphate monophosphatase activity"/>
    <property type="evidence" value="ECO:0007669"/>
    <property type="project" value="UniProtKB-EC"/>
</dbReference>
<dbReference type="EMBL" id="LODT01000039">
    <property type="protein sequence ID" value="KYQ89570.1"/>
    <property type="molecule type" value="Genomic_DNA"/>
</dbReference>
<dbReference type="OrthoDB" id="200924at2759"/>
<dbReference type="STRING" id="361077.A0A151Z6I9"/>
<sequence>MSMKRNVDSIYNNNNQNGNTKNIKRTKPQEEDDPLDSILGEIKTTQQGKYNNSSRSTFSLENVISKIMEMTNNGSNCEKLEVEGRVGLIQPGMNGGINFKPGMIQDDWERLREYLASRLSDKQLIKETDYIYDNHRVTYSEDQKKCIRKEAKTSKITYDQSSSLIYDFRISLCWEESSPPPLEVPTDWKSKREKMRYTFRDRDWKIDLTRTMVYDQFSQIIENPYEVEIELYPQSIKSCIGNRNLPVMMGNFIQEVRNLIAIIQPPGAMTFPDVLMEKVTVPKEIDQLRDFVFAYLPEANKFKYEMFPGSMPINFGKKHIYNVQSNEYYVSEKTDGIRYMLLILASGSYFIDRKFEFYQIQNYSVLDETFGNGTLLDGEMVRHLQNRKPVFQIFDILGIDNQSVCQLPLSERLKIIGAKVIQPLRQVLPPNTEVPFTLLGKVFLPKHKIADLFARIRDHHSGERIFSDDDKRNHFTDGVIFTPNTAYMPYTVQNLYKWKYLDKWTIDFKVTERNRVWYLCCVGSGNVEVECREVNFSQEDLDRLKKEFLRARDISCIIAECSFQPKYGTWKFHQVRPDKRKGNYISIVMDTMESIAENLSTEELKYRIPLKPDQDQWDEEFQKLRSTMLLNISKNQQRK</sequence>
<dbReference type="SUPFAM" id="SSF50249">
    <property type="entry name" value="Nucleic acid-binding proteins"/>
    <property type="match status" value="1"/>
</dbReference>
<evidence type="ECO:0000256" key="6">
    <source>
        <dbReference type="ARBA" id="ARBA00022801"/>
    </source>
</evidence>
<feature type="domain" description="mRNA capping enzyme C-terminal" evidence="15">
    <location>
        <begin position="525"/>
        <end position="604"/>
    </location>
</feature>
<keyword evidence="6" id="KW-0378">Hydrolase</keyword>
<evidence type="ECO:0000256" key="4">
    <source>
        <dbReference type="ARBA" id="ARBA00022695"/>
    </source>
</evidence>
<feature type="compositionally biased region" description="Low complexity" evidence="12">
    <location>
        <begin position="12"/>
        <end position="21"/>
    </location>
</feature>
<name>A0A151Z6I9_TIELA</name>
<evidence type="ECO:0000256" key="9">
    <source>
        <dbReference type="ARBA" id="ARBA00023242"/>
    </source>
</evidence>
<dbReference type="PANTHER" id="PTHR10367:SF17">
    <property type="entry name" value="MRNA-CAPPING ENZYME"/>
    <property type="match status" value="1"/>
</dbReference>
<dbReference type="GO" id="GO:0005524">
    <property type="term" value="F:ATP binding"/>
    <property type="evidence" value="ECO:0007669"/>
    <property type="project" value="InterPro"/>
</dbReference>
<keyword evidence="8" id="KW-0342">GTP-binding</keyword>
<gene>
    <name evidence="16" type="ORF">DLAC_09523</name>
</gene>
<dbReference type="InterPro" id="IPR001339">
    <property type="entry name" value="mRNA_cap_enzyme_adenylation"/>
</dbReference>
<comment type="catalytic activity">
    <reaction evidence="11">
        <text>a 5'-end triphospho-ribonucleoside in mRNA + H2O = a 5'-end diphospho-ribonucleoside in mRNA + phosphate + H(+)</text>
        <dbReference type="Rhea" id="RHEA:67004"/>
        <dbReference type="Rhea" id="RHEA-COMP:17164"/>
        <dbReference type="Rhea" id="RHEA-COMP:17165"/>
        <dbReference type="ChEBI" id="CHEBI:15377"/>
        <dbReference type="ChEBI" id="CHEBI:15378"/>
        <dbReference type="ChEBI" id="CHEBI:43474"/>
        <dbReference type="ChEBI" id="CHEBI:167616"/>
        <dbReference type="ChEBI" id="CHEBI:167618"/>
        <dbReference type="EC" id="3.6.1.74"/>
    </reaction>
    <physiologicalReaction direction="left-to-right" evidence="11">
        <dbReference type="Rhea" id="RHEA:67005"/>
    </physiologicalReaction>
</comment>
<evidence type="ECO:0000259" key="15">
    <source>
        <dbReference type="Pfam" id="PF03919"/>
    </source>
</evidence>
<dbReference type="InterPro" id="IPR004206">
    <property type="entry name" value="mRNA_triPase_Cet1"/>
</dbReference>
<dbReference type="PANTHER" id="PTHR10367">
    <property type="entry name" value="MRNA-CAPPING ENZYME"/>
    <property type="match status" value="1"/>
</dbReference>
<dbReference type="InterPro" id="IPR033469">
    <property type="entry name" value="CYTH-like_dom_sf"/>
</dbReference>
<dbReference type="SUPFAM" id="SSF55154">
    <property type="entry name" value="CYTH-like phosphatases"/>
    <property type="match status" value="1"/>
</dbReference>
<dbReference type="CDD" id="cd07895">
    <property type="entry name" value="Adenylation_mRNA_capping"/>
    <property type="match status" value="1"/>
</dbReference>
<dbReference type="Gene3D" id="3.20.100.10">
    <property type="entry name" value="mRNA triphosphatase Cet1-like"/>
    <property type="match status" value="1"/>
</dbReference>
<feature type="domain" description="mRNA triphosphatase Cet1-like" evidence="14">
    <location>
        <begin position="136"/>
        <end position="231"/>
    </location>
</feature>
<evidence type="ECO:0000256" key="8">
    <source>
        <dbReference type="ARBA" id="ARBA00023134"/>
    </source>
</evidence>
<keyword evidence="17" id="KW-1185">Reference proteome</keyword>
<dbReference type="Pfam" id="PF01331">
    <property type="entry name" value="mRNA_cap_enzyme"/>
    <property type="match status" value="1"/>
</dbReference>
<evidence type="ECO:0000259" key="14">
    <source>
        <dbReference type="Pfam" id="PF02940"/>
    </source>
</evidence>
<comment type="caution">
    <text evidence="16">The sequence shown here is derived from an EMBL/GenBank/DDBJ whole genome shotgun (WGS) entry which is preliminary data.</text>
</comment>
<dbReference type="InterPro" id="IPR012340">
    <property type="entry name" value="NA-bd_OB-fold"/>
</dbReference>
<evidence type="ECO:0000256" key="3">
    <source>
        <dbReference type="ARBA" id="ARBA00022679"/>
    </source>
</evidence>
<dbReference type="InParanoid" id="A0A151Z6I9"/>
<organism evidence="16 17">
    <name type="scientific">Tieghemostelium lacteum</name>
    <name type="common">Slime mold</name>
    <name type="synonym">Dictyostelium lacteum</name>
    <dbReference type="NCBI Taxonomy" id="361077"/>
    <lineage>
        <taxon>Eukaryota</taxon>
        <taxon>Amoebozoa</taxon>
        <taxon>Evosea</taxon>
        <taxon>Eumycetozoa</taxon>
        <taxon>Dictyostelia</taxon>
        <taxon>Dictyosteliales</taxon>
        <taxon>Raperosteliaceae</taxon>
        <taxon>Tieghemostelium</taxon>
    </lineage>
</organism>
<dbReference type="Pfam" id="PF03919">
    <property type="entry name" value="mRNA_cap_C"/>
    <property type="match status" value="1"/>
</dbReference>
<dbReference type="Proteomes" id="UP000076078">
    <property type="component" value="Unassembled WGS sequence"/>
</dbReference>
<evidence type="ECO:0000259" key="13">
    <source>
        <dbReference type="Pfam" id="PF01331"/>
    </source>
</evidence>
<proteinExistence type="predicted"/>
<reference evidence="16 17" key="1">
    <citation type="submission" date="2015-12" db="EMBL/GenBank/DDBJ databases">
        <title>Dictyostelia acquired genes for synthesis and detection of signals that induce cell-type specialization by lateral gene transfer from prokaryotes.</title>
        <authorList>
            <person name="Gloeckner G."/>
            <person name="Schaap P."/>
        </authorList>
    </citation>
    <scope>NUCLEOTIDE SEQUENCE [LARGE SCALE GENOMIC DNA]</scope>
    <source>
        <strain evidence="16 17">TK</strain>
    </source>
</reference>
<dbReference type="Pfam" id="PF02940">
    <property type="entry name" value="mRNA_triPase"/>
    <property type="match status" value="1"/>
</dbReference>
<keyword evidence="9" id="KW-0539">Nucleus</keyword>
<dbReference type="InterPro" id="IPR013846">
    <property type="entry name" value="mRNA_cap_enzyme_C"/>
</dbReference>
<dbReference type="InterPro" id="IPR051029">
    <property type="entry name" value="mRNA_Capping_Enz/RNA_Phosphat"/>
</dbReference>
<dbReference type="GO" id="GO:0006370">
    <property type="term" value="P:7-methylguanosine mRNA capping"/>
    <property type="evidence" value="ECO:0007669"/>
    <property type="project" value="UniProtKB-KW"/>
</dbReference>
<dbReference type="CDD" id="cd07470">
    <property type="entry name" value="CYTH-like_mRNA_RTPase"/>
    <property type="match status" value="1"/>
</dbReference>
<evidence type="ECO:0000256" key="11">
    <source>
        <dbReference type="ARBA" id="ARBA00047740"/>
    </source>
</evidence>